<dbReference type="AlphaFoldDB" id="A0A8S9FJF9"/>
<accession>A0A8S9FJF9</accession>
<protein>
    <submittedName>
        <fullName evidence="1">Uncharacterized protein</fullName>
    </submittedName>
</protein>
<comment type="caution">
    <text evidence="1">The sequence shown here is derived from an EMBL/GenBank/DDBJ whole genome shotgun (WGS) entry which is preliminary data.</text>
</comment>
<evidence type="ECO:0000313" key="1">
    <source>
        <dbReference type="EMBL" id="KAF2534083.1"/>
    </source>
</evidence>
<sequence length="131" mass="14529">MNRLPHIAVYISSPCQSRRPHPPLFVVAVLLHCCVDQALVSVFSPSPPPPPLALSAISIELLLQIRCVNKALTSTPIFFFLLGSPSTTPGSFFCHLHTTASSDRGLRRKMLLISSPSFPYKRIKHKNTIRK</sequence>
<reference evidence="1" key="1">
    <citation type="submission" date="2019-12" db="EMBL/GenBank/DDBJ databases">
        <title>Genome sequencing and annotation of Brassica cretica.</title>
        <authorList>
            <person name="Studholme D.J."/>
            <person name="Sarris P.F."/>
        </authorList>
    </citation>
    <scope>NUCLEOTIDE SEQUENCE</scope>
    <source>
        <strain evidence="1">PFS-102/07</strain>
        <tissue evidence="1">Leaf</tissue>
    </source>
</reference>
<dbReference type="EMBL" id="QGKY02002305">
    <property type="protein sequence ID" value="KAF2534083.1"/>
    <property type="molecule type" value="Genomic_DNA"/>
</dbReference>
<name>A0A8S9FJF9_BRACR</name>
<gene>
    <name evidence="1" type="ORF">F2Q70_00031367</name>
</gene>
<organism evidence="1">
    <name type="scientific">Brassica cretica</name>
    <name type="common">Mustard</name>
    <dbReference type="NCBI Taxonomy" id="69181"/>
    <lineage>
        <taxon>Eukaryota</taxon>
        <taxon>Viridiplantae</taxon>
        <taxon>Streptophyta</taxon>
        <taxon>Embryophyta</taxon>
        <taxon>Tracheophyta</taxon>
        <taxon>Spermatophyta</taxon>
        <taxon>Magnoliopsida</taxon>
        <taxon>eudicotyledons</taxon>
        <taxon>Gunneridae</taxon>
        <taxon>Pentapetalae</taxon>
        <taxon>rosids</taxon>
        <taxon>malvids</taxon>
        <taxon>Brassicales</taxon>
        <taxon>Brassicaceae</taxon>
        <taxon>Brassiceae</taxon>
        <taxon>Brassica</taxon>
    </lineage>
</organism>
<proteinExistence type="predicted"/>